<accession>A0A3M0K2K9</accession>
<feature type="transmembrane region" description="Helical" evidence="2">
    <location>
        <begin position="87"/>
        <end position="116"/>
    </location>
</feature>
<evidence type="ECO:0000256" key="2">
    <source>
        <dbReference type="SAM" id="Phobius"/>
    </source>
</evidence>
<keyword evidence="2" id="KW-0472">Membrane</keyword>
<evidence type="ECO:0000313" key="4">
    <source>
        <dbReference type="Proteomes" id="UP000269221"/>
    </source>
</evidence>
<reference evidence="3 4" key="1">
    <citation type="submission" date="2018-07" db="EMBL/GenBank/DDBJ databases">
        <title>A high quality draft genome assembly of the barn swallow (H. rustica rustica).</title>
        <authorList>
            <person name="Formenti G."/>
            <person name="Chiara M."/>
            <person name="Poveda L."/>
            <person name="Francoijs K.-J."/>
            <person name="Bonisoli-Alquati A."/>
            <person name="Canova L."/>
            <person name="Gianfranceschi L."/>
            <person name="Horner D.S."/>
            <person name="Saino N."/>
        </authorList>
    </citation>
    <scope>NUCLEOTIDE SEQUENCE [LARGE SCALE GENOMIC DNA]</scope>
    <source>
        <strain evidence="3">Chelidonia</strain>
        <tissue evidence="3">Blood</tissue>
    </source>
</reference>
<gene>
    <name evidence="3" type="ORF">DUI87_16958</name>
</gene>
<dbReference type="AlphaFoldDB" id="A0A3M0K2K9"/>
<evidence type="ECO:0000256" key="1">
    <source>
        <dbReference type="SAM" id="MobiDB-lite"/>
    </source>
</evidence>
<proteinExistence type="predicted"/>
<comment type="caution">
    <text evidence="3">The sequence shown here is derived from an EMBL/GenBank/DDBJ whole genome shotgun (WGS) entry which is preliminary data.</text>
</comment>
<keyword evidence="2" id="KW-1133">Transmembrane helix</keyword>
<dbReference type="EMBL" id="QRBI01000120">
    <property type="protein sequence ID" value="RMC07485.1"/>
    <property type="molecule type" value="Genomic_DNA"/>
</dbReference>
<sequence>MVFQRPQRRSFSRSVCQLEREKRKEKRREEKRREEKRREEKRREEKRREKRREEETTICLRQRSYACGLGPGSVREHPKRVMLSHPYCLLTLYCSSVIQQVFYDVAILMALTVAILKYY</sequence>
<dbReference type="Proteomes" id="UP000269221">
    <property type="component" value="Unassembled WGS sequence"/>
</dbReference>
<keyword evidence="4" id="KW-1185">Reference proteome</keyword>
<feature type="compositionally biased region" description="Basic residues" evidence="1">
    <location>
        <begin position="1"/>
        <end position="11"/>
    </location>
</feature>
<keyword evidence="2" id="KW-0812">Transmembrane</keyword>
<feature type="compositionally biased region" description="Basic and acidic residues" evidence="1">
    <location>
        <begin position="18"/>
        <end position="55"/>
    </location>
</feature>
<organism evidence="3 4">
    <name type="scientific">Hirundo rustica rustica</name>
    <dbReference type="NCBI Taxonomy" id="333673"/>
    <lineage>
        <taxon>Eukaryota</taxon>
        <taxon>Metazoa</taxon>
        <taxon>Chordata</taxon>
        <taxon>Craniata</taxon>
        <taxon>Vertebrata</taxon>
        <taxon>Euteleostomi</taxon>
        <taxon>Archelosauria</taxon>
        <taxon>Archosauria</taxon>
        <taxon>Dinosauria</taxon>
        <taxon>Saurischia</taxon>
        <taxon>Theropoda</taxon>
        <taxon>Coelurosauria</taxon>
        <taxon>Aves</taxon>
        <taxon>Neognathae</taxon>
        <taxon>Neoaves</taxon>
        <taxon>Telluraves</taxon>
        <taxon>Australaves</taxon>
        <taxon>Passeriformes</taxon>
        <taxon>Sylvioidea</taxon>
        <taxon>Hirundinidae</taxon>
        <taxon>Hirundo</taxon>
    </lineage>
</organism>
<feature type="region of interest" description="Disordered" evidence="1">
    <location>
        <begin position="1"/>
        <end position="55"/>
    </location>
</feature>
<evidence type="ECO:0000313" key="3">
    <source>
        <dbReference type="EMBL" id="RMC07485.1"/>
    </source>
</evidence>
<name>A0A3M0K2K9_HIRRU</name>
<protein>
    <submittedName>
        <fullName evidence="3">Uncharacterized protein</fullName>
    </submittedName>
</protein>